<dbReference type="RefSeq" id="WP_054736677.1">
    <property type="nucleotide sequence ID" value="NZ_AYZM01000036.1"/>
</dbReference>
<organism evidence="3 4">
    <name type="scientific">Secundilactobacillus similis DSM 23365 = JCM 2765</name>
    <dbReference type="NCBI Taxonomy" id="1423804"/>
    <lineage>
        <taxon>Bacteria</taxon>
        <taxon>Bacillati</taxon>
        <taxon>Bacillota</taxon>
        <taxon>Bacilli</taxon>
        <taxon>Lactobacillales</taxon>
        <taxon>Lactobacillaceae</taxon>
        <taxon>Secundilactobacillus</taxon>
    </lineage>
</organism>
<comment type="similarity">
    <text evidence="1">Belongs to the amidase family.</text>
</comment>
<evidence type="ECO:0000256" key="1">
    <source>
        <dbReference type="ARBA" id="ARBA00009199"/>
    </source>
</evidence>
<dbReference type="Gene3D" id="3.90.1300.10">
    <property type="entry name" value="Amidase signature (AS) domain"/>
    <property type="match status" value="1"/>
</dbReference>
<feature type="domain" description="Amidase" evidence="2">
    <location>
        <begin position="21"/>
        <end position="467"/>
    </location>
</feature>
<dbReference type="InterPro" id="IPR023631">
    <property type="entry name" value="Amidase_dom"/>
</dbReference>
<dbReference type="Proteomes" id="UP000051442">
    <property type="component" value="Unassembled WGS sequence"/>
</dbReference>
<dbReference type="GO" id="GO:0003824">
    <property type="term" value="F:catalytic activity"/>
    <property type="evidence" value="ECO:0007669"/>
    <property type="project" value="InterPro"/>
</dbReference>
<dbReference type="NCBIfam" id="NF005099">
    <property type="entry name" value="PRK06529.1"/>
    <property type="match status" value="1"/>
</dbReference>
<dbReference type="AlphaFoldDB" id="A0A0R2FM74"/>
<keyword evidence="4" id="KW-1185">Reference proteome</keyword>
<gene>
    <name evidence="3" type="ORF">FD14_GL002226</name>
</gene>
<evidence type="ECO:0000313" key="4">
    <source>
        <dbReference type="Proteomes" id="UP000051442"/>
    </source>
</evidence>
<dbReference type="InterPro" id="IPR000120">
    <property type="entry name" value="Amidase"/>
</dbReference>
<dbReference type="InterPro" id="IPR020556">
    <property type="entry name" value="Amidase_CS"/>
</dbReference>
<dbReference type="Pfam" id="PF01425">
    <property type="entry name" value="Amidase"/>
    <property type="match status" value="1"/>
</dbReference>
<accession>A0A0R2FM74</accession>
<name>A0A0R2FM74_9LACO</name>
<comment type="caution">
    <text evidence="3">The sequence shown here is derived from an EMBL/GenBank/DDBJ whole genome shotgun (WGS) entry which is preliminary data.</text>
</comment>
<dbReference type="PROSITE" id="PS00571">
    <property type="entry name" value="AMIDASES"/>
    <property type="match status" value="1"/>
</dbReference>
<sequence length="488" mass="52070">MESALKLAEQVRNGTVSAVDLAEAAYARIAEMNPRLNAVTATRQTEALAEAAALQDKGQPFLGVPILIKGLGQSLAGTPNTSGSRLLANSVAASTDFFVQRLQQAGFIILGQTNVPEFGFKNITDSQLYGNAHNPWSRFYSPGGSSGGSAASVASGMVPLAAASDGGGSIRIPASWSGLIGLKPTRGRVPVGPGDWRSWQGAAINFALTRTVKDTAALLDAMQVVQPAAAFQTPLYSAGYLRMLNELHPGLTVAYSTTSPVGTPVSKEAVAAVEDAVKFLSDHGFNVTEARPQVDGVALMRSYYAMNAGETAAMLDEIGSGLQRPVAKNEVEPLTWALAETGKHISAADYSKTLALWDQTGYTMALFHEQYDLYLTPTTADSAPRVDDPLISPAHADQLREIEQLAPRDQQQLIYDQWLPALTRSPFTQQANLTGQPAISLPTHVTAAGLPLGVQLTANKGREELLLQVARLFERENQFQMMDGEYNG</sequence>
<dbReference type="EMBL" id="AYZM01000036">
    <property type="protein sequence ID" value="KRN26327.1"/>
    <property type="molecule type" value="Genomic_DNA"/>
</dbReference>
<reference evidence="3 4" key="1">
    <citation type="journal article" date="2015" name="Genome Announc.">
        <title>Expanding the biotechnology potential of lactobacilli through comparative genomics of 213 strains and associated genera.</title>
        <authorList>
            <person name="Sun Z."/>
            <person name="Harris H.M."/>
            <person name="McCann A."/>
            <person name="Guo C."/>
            <person name="Argimon S."/>
            <person name="Zhang W."/>
            <person name="Yang X."/>
            <person name="Jeffery I.B."/>
            <person name="Cooney J.C."/>
            <person name="Kagawa T.F."/>
            <person name="Liu W."/>
            <person name="Song Y."/>
            <person name="Salvetti E."/>
            <person name="Wrobel A."/>
            <person name="Rasinkangas P."/>
            <person name="Parkhill J."/>
            <person name="Rea M.C."/>
            <person name="O'Sullivan O."/>
            <person name="Ritari J."/>
            <person name="Douillard F.P."/>
            <person name="Paul Ross R."/>
            <person name="Yang R."/>
            <person name="Briner A.E."/>
            <person name="Felis G.E."/>
            <person name="de Vos W.M."/>
            <person name="Barrangou R."/>
            <person name="Klaenhammer T.R."/>
            <person name="Caufield P.W."/>
            <person name="Cui Y."/>
            <person name="Zhang H."/>
            <person name="O'Toole P.W."/>
        </authorList>
    </citation>
    <scope>NUCLEOTIDE SEQUENCE [LARGE SCALE GENOMIC DNA]</scope>
    <source>
        <strain evidence="3 4">DSM 23365</strain>
    </source>
</reference>
<dbReference type="PANTHER" id="PTHR11895">
    <property type="entry name" value="TRANSAMIDASE"/>
    <property type="match status" value="1"/>
</dbReference>
<dbReference type="SUPFAM" id="SSF75304">
    <property type="entry name" value="Amidase signature (AS) enzymes"/>
    <property type="match status" value="1"/>
</dbReference>
<dbReference type="STRING" id="1423804.FD14_GL002226"/>
<dbReference type="InterPro" id="IPR036928">
    <property type="entry name" value="AS_sf"/>
</dbReference>
<evidence type="ECO:0000259" key="2">
    <source>
        <dbReference type="Pfam" id="PF01425"/>
    </source>
</evidence>
<dbReference type="PANTHER" id="PTHR11895:SF7">
    <property type="entry name" value="GLUTAMYL-TRNA(GLN) AMIDOTRANSFERASE SUBUNIT A, MITOCHONDRIAL"/>
    <property type="match status" value="1"/>
</dbReference>
<dbReference type="OrthoDB" id="9811471at2"/>
<evidence type="ECO:0000313" key="3">
    <source>
        <dbReference type="EMBL" id="KRN26327.1"/>
    </source>
</evidence>
<protein>
    <submittedName>
        <fullName evidence="3">Amidase</fullName>
    </submittedName>
</protein>
<dbReference type="PATRIC" id="fig|1423804.4.peg.2417"/>
<proteinExistence type="inferred from homology"/>